<evidence type="ECO:0000256" key="16">
    <source>
        <dbReference type="ARBA" id="ARBA00023209"/>
    </source>
</evidence>
<accession>A0A940YG05</accession>
<keyword evidence="26" id="KW-1185">Reference proteome</keyword>
<proteinExistence type="inferred from homology"/>
<evidence type="ECO:0000256" key="20">
    <source>
        <dbReference type="ARBA" id="ARBA00032253"/>
    </source>
</evidence>
<dbReference type="Pfam" id="PF01148">
    <property type="entry name" value="CTP_transf_1"/>
    <property type="match status" value="1"/>
</dbReference>
<evidence type="ECO:0000256" key="5">
    <source>
        <dbReference type="ARBA" id="ARBA00010185"/>
    </source>
</evidence>
<evidence type="ECO:0000256" key="10">
    <source>
        <dbReference type="ARBA" id="ARBA00022679"/>
    </source>
</evidence>
<dbReference type="PANTHER" id="PTHR46382:SF1">
    <property type="entry name" value="PHOSPHATIDATE CYTIDYLYLTRANSFERASE"/>
    <property type="match status" value="1"/>
</dbReference>
<feature type="transmembrane region" description="Helical" evidence="24">
    <location>
        <begin position="48"/>
        <end position="69"/>
    </location>
</feature>
<evidence type="ECO:0000256" key="6">
    <source>
        <dbReference type="ARBA" id="ARBA00012487"/>
    </source>
</evidence>
<evidence type="ECO:0000256" key="23">
    <source>
        <dbReference type="ARBA" id="ARBA00033406"/>
    </source>
</evidence>
<comment type="pathway">
    <text evidence="3">Phospholipid metabolism; CDP-diacylglycerol biosynthesis; CDP-diacylglycerol from sn-glycerol 3-phosphate: step 3/3.</text>
</comment>
<evidence type="ECO:0000256" key="18">
    <source>
        <dbReference type="ARBA" id="ARBA00029893"/>
    </source>
</evidence>
<comment type="subcellular location">
    <subcellularLocation>
        <location evidence="2">Cell membrane</location>
        <topology evidence="2">Multi-pass membrane protein</topology>
    </subcellularLocation>
</comment>
<name>A0A940YG05_9BURK</name>
<comment type="pathway">
    <text evidence="4">Lipid metabolism.</text>
</comment>
<keyword evidence="10" id="KW-0808">Transferase</keyword>
<evidence type="ECO:0000256" key="7">
    <source>
        <dbReference type="ARBA" id="ARBA00019373"/>
    </source>
</evidence>
<evidence type="ECO:0000256" key="11">
    <source>
        <dbReference type="ARBA" id="ARBA00022692"/>
    </source>
</evidence>
<keyword evidence="14" id="KW-0443">Lipid metabolism</keyword>
<keyword evidence="8" id="KW-1003">Cell membrane</keyword>
<feature type="transmembrane region" description="Helical" evidence="24">
    <location>
        <begin position="6"/>
        <end position="36"/>
    </location>
</feature>
<feature type="transmembrane region" description="Helical" evidence="24">
    <location>
        <begin position="176"/>
        <end position="194"/>
    </location>
</feature>
<evidence type="ECO:0000256" key="24">
    <source>
        <dbReference type="SAM" id="Phobius"/>
    </source>
</evidence>
<evidence type="ECO:0000256" key="1">
    <source>
        <dbReference type="ARBA" id="ARBA00001698"/>
    </source>
</evidence>
<dbReference type="PANTHER" id="PTHR46382">
    <property type="entry name" value="PHOSPHATIDATE CYTIDYLYLTRANSFERASE"/>
    <property type="match status" value="1"/>
</dbReference>
<keyword evidence="13 24" id="KW-1133">Transmembrane helix</keyword>
<dbReference type="GO" id="GO:0005886">
    <property type="term" value="C:plasma membrane"/>
    <property type="evidence" value="ECO:0007669"/>
    <property type="project" value="UniProtKB-SubCell"/>
</dbReference>
<evidence type="ECO:0000256" key="14">
    <source>
        <dbReference type="ARBA" id="ARBA00023098"/>
    </source>
</evidence>
<keyword evidence="15 24" id="KW-0472">Membrane</keyword>
<evidence type="ECO:0000256" key="19">
    <source>
        <dbReference type="ARBA" id="ARBA00031825"/>
    </source>
</evidence>
<feature type="transmembrane region" description="Helical" evidence="24">
    <location>
        <begin position="214"/>
        <end position="235"/>
    </location>
</feature>
<evidence type="ECO:0000256" key="9">
    <source>
        <dbReference type="ARBA" id="ARBA00022516"/>
    </source>
</evidence>
<dbReference type="EC" id="2.7.7.41" evidence="6"/>
<feature type="transmembrane region" description="Helical" evidence="24">
    <location>
        <begin position="110"/>
        <end position="129"/>
    </location>
</feature>
<keyword evidence="12 25" id="KW-0548">Nucleotidyltransferase</keyword>
<keyword evidence="16" id="KW-0594">Phospholipid biosynthesis</keyword>
<comment type="similarity">
    <text evidence="5">Belongs to the CDS family.</text>
</comment>
<organism evidence="25 26">
    <name type="scientific">Ideonella aquatica</name>
    <dbReference type="NCBI Taxonomy" id="2824119"/>
    <lineage>
        <taxon>Bacteria</taxon>
        <taxon>Pseudomonadati</taxon>
        <taxon>Pseudomonadota</taxon>
        <taxon>Betaproteobacteria</taxon>
        <taxon>Burkholderiales</taxon>
        <taxon>Sphaerotilaceae</taxon>
        <taxon>Ideonella</taxon>
    </lineage>
</organism>
<evidence type="ECO:0000256" key="12">
    <source>
        <dbReference type="ARBA" id="ARBA00022695"/>
    </source>
</evidence>
<evidence type="ECO:0000256" key="4">
    <source>
        <dbReference type="ARBA" id="ARBA00005189"/>
    </source>
</evidence>
<evidence type="ECO:0000256" key="3">
    <source>
        <dbReference type="ARBA" id="ARBA00005119"/>
    </source>
</evidence>
<keyword evidence="17" id="KW-1208">Phospholipid metabolism</keyword>
<comment type="caution">
    <text evidence="25">The sequence shown here is derived from an EMBL/GenBank/DDBJ whole genome shotgun (WGS) entry which is preliminary data.</text>
</comment>
<keyword evidence="9" id="KW-0444">Lipid biosynthesis</keyword>
<evidence type="ECO:0000256" key="8">
    <source>
        <dbReference type="ARBA" id="ARBA00022475"/>
    </source>
</evidence>
<feature type="transmembrane region" description="Helical" evidence="24">
    <location>
        <begin position="135"/>
        <end position="155"/>
    </location>
</feature>
<evidence type="ECO:0000256" key="13">
    <source>
        <dbReference type="ARBA" id="ARBA00022989"/>
    </source>
</evidence>
<protein>
    <recommendedName>
        <fullName evidence="7">Phosphatidate cytidylyltransferase</fullName>
        <ecNumber evidence="6">2.7.7.41</ecNumber>
    </recommendedName>
    <alternativeName>
        <fullName evidence="20">CDP-DAG synthase</fullName>
    </alternativeName>
    <alternativeName>
        <fullName evidence="22">CDP-DG synthase</fullName>
    </alternativeName>
    <alternativeName>
        <fullName evidence="18">CDP-diacylglycerol synthase</fullName>
    </alternativeName>
    <alternativeName>
        <fullName evidence="21">CDP-diglyceride pyrophosphorylase</fullName>
    </alternativeName>
    <alternativeName>
        <fullName evidence="23">CDP-diglyceride synthase</fullName>
    </alternativeName>
    <alternativeName>
        <fullName evidence="19">CTP:phosphatidate cytidylyltransferase</fullName>
    </alternativeName>
</protein>
<evidence type="ECO:0000256" key="21">
    <source>
        <dbReference type="ARBA" id="ARBA00032396"/>
    </source>
</evidence>
<gene>
    <name evidence="25" type="ORF">KAK06_11315</name>
</gene>
<evidence type="ECO:0000313" key="26">
    <source>
        <dbReference type="Proteomes" id="UP000678374"/>
    </source>
</evidence>
<keyword evidence="11 24" id="KW-0812">Transmembrane</keyword>
<evidence type="ECO:0000256" key="22">
    <source>
        <dbReference type="ARBA" id="ARBA00032743"/>
    </source>
</evidence>
<dbReference type="Proteomes" id="UP000678374">
    <property type="component" value="Unassembled WGS sequence"/>
</dbReference>
<evidence type="ECO:0000256" key="17">
    <source>
        <dbReference type="ARBA" id="ARBA00023264"/>
    </source>
</evidence>
<reference evidence="25" key="1">
    <citation type="submission" date="2021-04" db="EMBL/GenBank/DDBJ databases">
        <title>The genome sequence of Ideonella sp. 4Y11.</title>
        <authorList>
            <person name="Liu Y."/>
        </authorList>
    </citation>
    <scope>NUCLEOTIDE SEQUENCE</scope>
    <source>
        <strain evidence="25">4Y11</strain>
    </source>
</reference>
<sequence>MLLQRVITALVLLALLLPALLVPATWPFATLTLVLIGAGGWEWGRLNGLGFGASLGLGALVAALCALAWAQGLVQQVPPAVWWLTTACWVLGGSLALAKGPSAWPQLSAGLRLVIGVLVLCAAWLALAAGKARGLEFLLSVFCVVWMADIAAYFGGRRFGRRKLAPAISPGKSWEGVWSGMAGVALLAAGWIMLSPTQAGEAPSIFAIIQQRLGWPGLVLGIIFLCALSVMGDLIESLAKRAVGAKDSSRLLPGHGGVLDRVDALLPTLPAAMALASLVP</sequence>
<evidence type="ECO:0000256" key="15">
    <source>
        <dbReference type="ARBA" id="ARBA00023136"/>
    </source>
</evidence>
<evidence type="ECO:0000313" key="25">
    <source>
        <dbReference type="EMBL" id="MBQ0959538.1"/>
    </source>
</evidence>
<dbReference type="EMBL" id="JAGQDE010000008">
    <property type="protein sequence ID" value="MBQ0959538.1"/>
    <property type="molecule type" value="Genomic_DNA"/>
</dbReference>
<dbReference type="AlphaFoldDB" id="A0A940YG05"/>
<evidence type="ECO:0000256" key="2">
    <source>
        <dbReference type="ARBA" id="ARBA00004651"/>
    </source>
</evidence>
<comment type="catalytic activity">
    <reaction evidence="1">
        <text>a 1,2-diacyl-sn-glycero-3-phosphate + CTP + H(+) = a CDP-1,2-diacyl-sn-glycerol + diphosphate</text>
        <dbReference type="Rhea" id="RHEA:16229"/>
        <dbReference type="ChEBI" id="CHEBI:15378"/>
        <dbReference type="ChEBI" id="CHEBI:33019"/>
        <dbReference type="ChEBI" id="CHEBI:37563"/>
        <dbReference type="ChEBI" id="CHEBI:58332"/>
        <dbReference type="ChEBI" id="CHEBI:58608"/>
        <dbReference type="EC" id="2.7.7.41"/>
    </reaction>
</comment>
<dbReference type="RefSeq" id="WP_210802184.1">
    <property type="nucleotide sequence ID" value="NZ_JAGQDE010000008.1"/>
</dbReference>
<dbReference type="GO" id="GO:0016024">
    <property type="term" value="P:CDP-diacylglycerol biosynthetic process"/>
    <property type="evidence" value="ECO:0007669"/>
    <property type="project" value="TreeGrafter"/>
</dbReference>
<dbReference type="GO" id="GO:0004605">
    <property type="term" value="F:phosphatidate cytidylyltransferase activity"/>
    <property type="evidence" value="ECO:0007669"/>
    <property type="project" value="UniProtKB-EC"/>
</dbReference>
<feature type="transmembrane region" description="Helical" evidence="24">
    <location>
        <begin position="81"/>
        <end position="98"/>
    </location>
</feature>